<comment type="caution">
    <text evidence="2">The sequence shown here is derived from an EMBL/GenBank/DDBJ whole genome shotgun (WGS) entry which is preliminary data.</text>
</comment>
<protein>
    <submittedName>
        <fullName evidence="2">Glycosyltransferase family 2 protein</fullName>
    </submittedName>
</protein>
<reference evidence="2" key="1">
    <citation type="submission" date="2021-10" db="EMBL/GenBank/DDBJ databases">
        <title>Anaerobic single-cell dispensing facilitates the cultivation of human gut bacteria.</title>
        <authorList>
            <person name="Afrizal A."/>
        </authorList>
    </citation>
    <scope>NUCLEOTIDE SEQUENCE</scope>
    <source>
        <strain evidence="2">CLA-AA-H272</strain>
    </source>
</reference>
<name>A0AAE3AER5_9FIRM</name>
<dbReference type="AlphaFoldDB" id="A0AAE3AER5"/>
<evidence type="ECO:0000259" key="1">
    <source>
        <dbReference type="Pfam" id="PF00535"/>
    </source>
</evidence>
<accession>A0AAE3AER5</accession>
<gene>
    <name evidence="2" type="ORF">LKD37_08040</name>
</gene>
<dbReference type="EMBL" id="JAJEPW010000020">
    <property type="protein sequence ID" value="MCC2129462.1"/>
    <property type="molecule type" value="Genomic_DNA"/>
</dbReference>
<sequence>MNVETLVVTTGQSDNHLPQQMHIQTDALIGNQCGKDSLSEHVYLGHKIRYINTSTHGVGINRNEVLMRATGDICVLADDDMVFLDGYEKTICTWFQKLPQADILLLNLEGGKARHRNTKVTRITTMNYGKYGAARIAFRREAVHFSGVMFHTMFGGGCRYSCGEDTLFLRDCLRKGLRIYGIPASIAQIDDSSSSWFQGYSDKYFQDKGILYYALDGKWGRLHAWIHCFRHRHRYHEYGWKNAVKQMVKGMGTVK</sequence>
<dbReference type="InterPro" id="IPR029044">
    <property type="entry name" value="Nucleotide-diphossugar_trans"/>
</dbReference>
<dbReference type="InterPro" id="IPR001173">
    <property type="entry name" value="Glyco_trans_2-like"/>
</dbReference>
<dbReference type="Pfam" id="PF00535">
    <property type="entry name" value="Glycos_transf_2"/>
    <property type="match status" value="1"/>
</dbReference>
<organism evidence="2 3">
    <name type="scientific">Brotocaccenecus cirricatena</name>
    <dbReference type="NCBI Taxonomy" id="3064195"/>
    <lineage>
        <taxon>Bacteria</taxon>
        <taxon>Bacillati</taxon>
        <taxon>Bacillota</taxon>
        <taxon>Clostridia</taxon>
        <taxon>Eubacteriales</taxon>
        <taxon>Oscillospiraceae</taxon>
        <taxon>Brotocaccenecus</taxon>
    </lineage>
</organism>
<dbReference type="Proteomes" id="UP001199319">
    <property type="component" value="Unassembled WGS sequence"/>
</dbReference>
<feature type="domain" description="Glycosyltransferase 2-like" evidence="1">
    <location>
        <begin position="42"/>
        <end position="128"/>
    </location>
</feature>
<evidence type="ECO:0000313" key="3">
    <source>
        <dbReference type="Proteomes" id="UP001199319"/>
    </source>
</evidence>
<dbReference type="CDD" id="cd00761">
    <property type="entry name" value="Glyco_tranf_GTA_type"/>
    <property type="match status" value="1"/>
</dbReference>
<evidence type="ECO:0000313" key="2">
    <source>
        <dbReference type="EMBL" id="MCC2129462.1"/>
    </source>
</evidence>
<proteinExistence type="predicted"/>
<dbReference type="Gene3D" id="3.90.550.10">
    <property type="entry name" value="Spore Coat Polysaccharide Biosynthesis Protein SpsA, Chain A"/>
    <property type="match status" value="1"/>
</dbReference>
<dbReference type="SUPFAM" id="SSF53448">
    <property type="entry name" value="Nucleotide-diphospho-sugar transferases"/>
    <property type="match status" value="1"/>
</dbReference>
<keyword evidence="3" id="KW-1185">Reference proteome</keyword>